<dbReference type="Proteomes" id="UP000516437">
    <property type="component" value="Chromosome 6"/>
</dbReference>
<evidence type="ECO:0000313" key="3">
    <source>
        <dbReference type="Proteomes" id="UP000516437"/>
    </source>
</evidence>
<feature type="region of interest" description="Disordered" evidence="1">
    <location>
        <begin position="200"/>
        <end position="224"/>
    </location>
</feature>
<proteinExistence type="predicted"/>
<name>A0A6A1V995_9ROSI</name>
<evidence type="ECO:0000313" key="2">
    <source>
        <dbReference type="EMBL" id="KAB1209439.1"/>
    </source>
</evidence>
<keyword evidence="3" id="KW-1185">Reference proteome</keyword>
<accession>A0A6A1V995</accession>
<protein>
    <submittedName>
        <fullName evidence="2">Uncharacterized protein</fullName>
    </submittedName>
</protein>
<feature type="compositionally biased region" description="Basic and acidic residues" evidence="1">
    <location>
        <begin position="213"/>
        <end position="224"/>
    </location>
</feature>
<comment type="caution">
    <text evidence="2">The sequence shown here is derived from an EMBL/GenBank/DDBJ whole genome shotgun (WGS) entry which is preliminary data.</text>
</comment>
<sequence>MLSRSVIVDREVSVVDFEELKFMGQIIDDIMDDQGWIGYLKRYDRASVDLRPIGAYPTVEMANKPDAEDIFCTFTSQNMVMVGPFVKQKFMLPFWRILHLILAYDIELRAHTTECPILSGELTLAMARGCVVDLPLYVFLTLQSEAKITSSAGLPYGLLLIQFLHSVGCMDSPDKERNTPIGPIYRTTLSRSEVQLRLQQRAPAPEQQQVVEEPSRHAHEEQPA</sequence>
<dbReference type="EMBL" id="RXIC02000024">
    <property type="protein sequence ID" value="KAB1209439.1"/>
    <property type="molecule type" value="Genomic_DNA"/>
</dbReference>
<reference evidence="2 3" key="1">
    <citation type="journal article" date="2019" name="Plant Biotechnol. J.">
        <title>The red bayberry genome and genetic basis of sex determination.</title>
        <authorList>
            <person name="Jia H.M."/>
            <person name="Jia H.J."/>
            <person name="Cai Q.L."/>
            <person name="Wang Y."/>
            <person name="Zhao H.B."/>
            <person name="Yang W.F."/>
            <person name="Wang G.Y."/>
            <person name="Li Y.H."/>
            <person name="Zhan D.L."/>
            <person name="Shen Y.T."/>
            <person name="Niu Q.F."/>
            <person name="Chang L."/>
            <person name="Qiu J."/>
            <person name="Zhao L."/>
            <person name="Xie H.B."/>
            <person name="Fu W.Y."/>
            <person name="Jin J."/>
            <person name="Li X.W."/>
            <person name="Jiao Y."/>
            <person name="Zhou C.C."/>
            <person name="Tu T."/>
            <person name="Chai C.Y."/>
            <person name="Gao J.L."/>
            <person name="Fan L.J."/>
            <person name="van de Weg E."/>
            <person name="Wang J.Y."/>
            <person name="Gao Z.S."/>
        </authorList>
    </citation>
    <scope>NUCLEOTIDE SEQUENCE [LARGE SCALE GENOMIC DNA]</scope>
    <source>
        <tissue evidence="2">Leaves</tissue>
    </source>
</reference>
<organism evidence="2 3">
    <name type="scientific">Morella rubra</name>
    <name type="common">Chinese bayberry</name>
    <dbReference type="NCBI Taxonomy" id="262757"/>
    <lineage>
        <taxon>Eukaryota</taxon>
        <taxon>Viridiplantae</taxon>
        <taxon>Streptophyta</taxon>
        <taxon>Embryophyta</taxon>
        <taxon>Tracheophyta</taxon>
        <taxon>Spermatophyta</taxon>
        <taxon>Magnoliopsida</taxon>
        <taxon>eudicotyledons</taxon>
        <taxon>Gunneridae</taxon>
        <taxon>Pentapetalae</taxon>
        <taxon>rosids</taxon>
        <taxon>fabids</taxon>
        <taxon>Fagales</taxon>
        <taxon>Myricaceae</taxon>
        <taxon>Morella</taxon>
    </lineage>
</organism>
<gene>
    <name evidence="2" type="ORF">CJ030_MR6G023770</name>
</gene>
<dbReference type="AlphaFoldDB" id="A0A6A1V995"/>
<dbReference type="OrthoDB" id="1737932at2759"/>
<evidence type="ECO:0000256" key="1">
    <source>
        <dbReference type="SAM" id="MobiDB-lite"/>
    </source>
</evidence>